<dbReference type="InterPro" id="IPR018877">
    <property type="entry name" value="Phage_P22_Orf201_C"/>
</dbReference>
<dbReference type="EMBL" id="CP119325">
    <property type="protein sequence ID" value="WEK31569.1"/>
    <property type="molecule type" value="Genomic_DNA"/>
</dbReference>
<dbReference type="InterPro" id="IPR018004">
    <property type="entry name" value="KilA/APSES_HTH"/>
</dbReference>
<accession>A0AAJ5WIC4</accession>
<evidence type="ECO:0000313" key="3">
    <source>
        <dbReference type="Proteomes" id="UP001216329"/>
    </source>
</evidence>
<dbReference type="PROSITE" id="PS51301">
    <property type="entry name" value="KILA_N"/>
    <property type="match status" value="1"/>
</dbReference>
<organism evidence="2 3">
    <name type="scientific">Candidatus Pseudomonas phytovorans</name>
    <dbReference type="NCBI Taxonomy" id="3121377"/>
    <lineage>
        <taxon>Bacteria</taxon>
        <taxon>Pseudomonadati</taxon>
        <taxon>Pseudomonadota</taxon>
        <taxon>Gammaproteobacteria</taxon>
        <taxon>Pseudomonadales</taxon>
        <taxon>Pseudomonadaceae</taxon>
        <taxon>Pseudomonas</taxon>
    </lineage>
</organism>
<dbReference type="Pfam" id="PF04383">
    <property type="entry name" value="KilA-N"/>
    <property type="match status" value="1"/>
</dbReference>
<proteinExistence type="predicted"/>
<protein>
    <submittedName>
        <fullName evidence="2">KilA-N domain-containing protein</fullName>
    </submittedName>
</protein>
<gene>
    <name evidence="2" type="ORF">P0Y58_05060</name>
</gene>
<dbReference type="AlphaFoldDB" id="A0AAJ5WIC4"/>
<evidence type="ECO:0000313" key="2">
    <source>
        <dbReference type="EMBL" id="WEK31569.1"/>
    </source>
</evidence>
<feature type="domain" description="KilA-N" evidence="1">
    <location>
        <begin position="3"/>
        <end position="100"/>
    </location>
</feature>
<dbReference type="Proteomes" id="UP001216329">
    <property type="component" value="Chromosome"/>
</dbReference>
<sequence>MKDLIHVEYQNKTIVFSMSGWLNASHVAELYLASVDSWLRSPETQEYLTDIAQALCVEDVQELTQISAASTWLHPKVAVEFVREIDRKLARWCDITIDRIARDNSSMKERFDAACKALNEGRREASEHGRGLLEWRNKKPRLEYRVAHLKDQLQLTMGLDNPN</sequence>
<dbReference type="InterPro" id="IPR017880">
    <property type="entry name" value="KilA_N"/>
</dbReference>
<name>A0AAJ5WIC4_9PSED</name>
<dbReference type="Pfam" id="PF10549">
    <property type="entry name" value="ORF11CD3"/>
    <property type="match status" value="1"/>
</dbReference>
<reference evidence="2" key="1">
    <citation type="submission" date="2023-03" db="EMBL/GenBank/DDBJ databases">
        <title>Andean soil-derived lignocellulolytic bacterial consortium as a source of novel taxa and putative plastic-active enzymes.</title>
        <authorList>
            <person name="Diaz-Garcia L."/>
            <person name="Chuvochina M."/>
            <person name="Feuerriegel G."/>
            <person name="Bunk B."/>
            <person name="Sproer C."/>
            <person name="Streit W.R."/>
            <person name="Rodriguez L.M."/>
            <person name="Overmann J."/>
            <person name="Jimenez D.J."/>
        </authorList>
    </citation>
    <scope>NUCLEOTIDE SEQUENCE</scope>
    <source>
        <strain evidence="2">MAG 876</strain>
    </source>
</reference>
<evidence type="ECO:0000259" key="1">
    <source>
        <dbReference type="PROSITE" id="PS51301"/>
    </source>
</evidence>